<evidence type="ECO:0000313" key="2">
    <source>
        <dbReference type="EMBL" id="SMD24190.1"/>
    </source>
</evidence>
<dbReference type="SUPFAM" id="SSF46955">
    <property type="entry name" value="Putative DNA-binding domain"/>
    <property type="match status" value="1"/>
</dbReference>
<organism evidence="2 3">
    <name type="scientific">Lentzea albidocapillata</name>
    <dbReference type="NCBI Taxonomy" id="40571"/>
    <lineage>
        <taxon>Bacteria</taxon>
        <taxon>Bacillati</taxon>
        <taxon>Actinomycetota</taxon>
        <taxon>Actinomycetes</taxon>
        <taxon>Pseudonocardiales</taxon>
        <taxon>Pseudonocardiaceae</taxon>
        <taxon>Lentzea</taxon>
    </lineage>
</organism>
<feature type="domain" description="Helix-turn-helix" evidence="1">
    <location>
        <begin position="19"/>
        <end position="69"/>
    </location>
</feature>
<sequence length="79" mass="8733">MSPSDNDSVVTTERRPLGTIDEVAAYLQVSKATLRDQRHRNVGVGALATKVGKHLRWRWEDIERYIDEQASVPVGGSAA</sequence>
<dbReference type="Pfam" id="PF12728">
    <property type="entry name" value="HTH_17"/>
    <property type="match status" value="1"/>
</dbReference>
<accession>A0A1W2FQK7</accession>
<dbReference type="STRING" id="40571.SAMN05660733_07663"/>
<gene>
    <name evidence="2" type="ORF">SAMN05660733_07663</name>
</gene>
<dbReference type="EMBL" id="FWYC01000021">
    <property type="protein sequence ID" value="SMD24190.1"/>
    <property type="molecule type" value="Genomic_DNA"/>
</dbReference>
<dbReference type="InterPro" id="IPR009061">
    <property type="entry name" value="DNA-bd_dom_put_sf"/>
</dbReference>
<evidence type="ECO:0000259" key="1">
    <source>
        <dbReference type="Pfam" id="PF12728"/>
    </source>
</evidence>
<reference evidence="3" key="1">
    <citation type="submission" date="2017-04" db="EMBL/GenBank/DDBJ databases">
        <authorList>
            <person name="Varghese N."/>
            <person name="Submissions S."/>
        </authorList>
    </citation>
    <scope>NUCLEOTIDE SEQUENCE [LARGE SCALE GENOMIC DNA]</scope>
    <source>
        <strain evidence="3">DSM 44073</strain>
    </source>
</reference>
<keyword evidence="3" id="KW-1185">Reference proteome</keyword>
<name>A0A1W2FQK7_9PSEU</name>
<dbReference type="Proteomes" id="UP000192840">
    <property type="component" value="Unassembled WGS sequence"/>
</dbReference>
<dbReference type="AlphaFoldDB" id="A0A1W2FQK7"/>
<protein>
    <submittedName>
        <fullName evidence="2">Helix-turn-helix domain-containing protein</fullName>
    </submittedName>
</protein>
<dbReference type="InterPro" id="IPR041657">
    <property type="entry name" value="HTH_17"/>
</dbReference>
<evidence type="ECO:0000313" key="3">
    <source>
        <dbReference type="Proteomes" id="UP000192840"/>
    </source>
</evidence>
<proteinExistence type="predicted"/>